<dbReference type="GO" id="GO:0006269">
    <property type="term" value="P:DNA replication, synthesis of primer"/>
    <property type="evidence" value="ECO:0007669"/>
    <property type="project" value="InterPro"/>
</dbReference>
<evidence type="ECO:0000256" key="1">
    <source>
        <dbReference type="ARBA" id="ARBA00009762"/>
    </source>
</evidence>
<reference evidence="2" key="1">
    <citation type="journal article" date="2014" name="Front. Microbiol.">
        <title>High frequency of phylogenetically diverse reductive dehalogenase-homologous genes in deep subseafloor sedimentary metagenomes.</title>
        <authorList>
            <person name="Kawai M."/>
            <person name="Futagami T."/>
            <person name="Toyoda A."/>
            <person name="Takaki Y."/>
            <person name="Nishi S."/>
            <person name="Hori S."/>
            <person name="Arai W."/>
            <person name="Tsubouchi T."/>
            <person name="Morono Y."/>
            <person name="Uchiyama I."/>
            <person name="Ito T."/>
            <person name="Fujiyama A."/>
            <person name="Inagaki F."/>
            <person name="Takami H."/>
        </authorList>
    </citation>
    <scope>NUCLEOTIDE SEQUENCE</scope>
    <source>
        <strain evidence="2">Expedition CK06-06</strain>
    </source>
</reference>
<sequence>MNWVCEDCLDIAKNEIKKLIYNFLIPDFAISEKDMRIAFSGHRGYHLKVESEELRKLKSDERREIVDYLTGDNISFELLGLTERFNVIFGLLKENRGWSQKIMNKIEEMLYMPTKQIETLLLDENHFNFNSNVVESFLNYKDDFLELITKGERSVWAIEGFRLTRWKKFLKEIVKQVGVELDEPVSIDVHRLIRFPGSLHGKTGFKTQEISLSELEDSNP</sequence>
<protein>
    <submittedName>
        <fullName evidence="2">Uncharacterized protein</fullName>
    </submittedName>
</protein>
<comment type="caution">
    <text evidence="2">The sequence shown here is derived from an EMBL/GenBank/DDBJ whole genome shotgun (WGS) entry which is preliminary data.</text>
</comment>
<proteinExistence type="inferred from homology"/>
<dbReference type="InterPro" id="IPR002755">
    <property type="entry name" value="DNA_primase_S"/>
</dbReference>
<evidence type="ECO:0000313" key="2">
    <source>
        <dbReference type="EMBL" id="GAG86515.1"/>
    </source>
</evidence>
<dbReference type="SUPFAM" id="SSF56747">
    <property type="entry name" value="Prim-pol domain"/>
    <property type="match status" value="1"/>
</dbReference>
<name>X1AV26_9ZZZZ</name>
<dbReference type="Gene3D" id="3.90.920.10">
    <property type="entry name" value="DNA primase, PRIM domain"/>
    <property type="match status" value="1"/>
</dbReference>
<accession>X1AV26</accession>
<comment type="similarity">
    <text evidence="1">Belongs to the eukaryotic-type primase small subunit family.</text>
</comment>
<organism evidence="2">
    <name type="scientific">marine sediment metagenome</name>
    <dbReference type="NCBI Taxonomy" id="412755"/>
    <lineage>
        <taxon>unclassified sequences</taxon>
        <taxon>metagenomes</taxon>
        <taxon>ecological metagenomes</taxon>
    </lineage>
</organism>
<dbReference type="AlphaFoldDB" id="X1AV26"/>
<gene>
    <name evidence="2" type="ORF">S01H4_32218</name>
</gene>
<dbReference type="EMBL" id="BART01016813">
    <property type="protein sequence ID" value="GAG86515.1"/>
    <property type="molecule type" value="Genomic_DNA"/>
</dbReference>
<dbReference type="Pfam" id="PF01896">
    <property type="entry name" value="DNA_primase_S"/>
    <property type="match status" value="1"/>
</dbReference>
<dbReference type="GO" id="GO:0003899">
    <property type="term" value="F:DNA-directed RNA polymerase activity"/>
    <property type="evidence" value="ECO:0007669"/>
    <property type="project" value="InterPro"/>
</dbReference>
<dbReference type="PANTHER" id="PTHR10536">
    <property type="entry name" value="DNA PRIMASE SMALL SUBUNIT"/>
    <property type="match status" value="1"/>
</dbReference>